<gene>
    <name evidence="1" type="ORF">CSH63_31770</name>
</gene>
<evidence type="ECO:0000313" key="1">
    <source>
        <dbReference type="EMBL" id="AYF31953.1"/>
    </source>
</evidence>
<dbReference type="Proteomes" id="UP000267804">
    <property type="component" value="Chromosome"/>
</dbReference>
<dbReference type="InterPro" id="IPR019587">
    <property type="entry name" value="Polyketide_cyclase/dehydratase"/>
</dbReference>
<dbReference type="AlphaFoldDB" id="A0A386WVE9"/>
<dbReference type="KEGG" id="mtua:CSH63_31770"/>
<proteinExistence type="predicted"/>
<dbReference type="CDD" id="cd07812">
    <property type="entry name" value="SRPBCC"/>
    <property type="match status" value="1"/>
</dbReference>
<accession>A0A386WVE9</accession>
<name>A0A386WVE9_9ACTN</name>
<dbReference type="EMBL" id="CP024087">
    <property type="protein sequence ID" value="AYF31953.1"/>
    <property type="molecule type" value="Genomic_DNA"/>
</dbReference>
<sequence>MARANASVELSETADAVWETLTDLRRHPSWVAFHKRWITEPPERPEEGATYKENVAILGPPAAVDWEIVTVKNGELLELSGKGATGVAARLAYQVTAEDARTVLTIDMELSGGPVVGPIADMIQDAAQKLVERSLKDFPASR</sequence>
<dbReference type="SUPFAM" id="SSF55961">
    <property type="entry name" value="Bet v1-like"/>
    <property type="match status" value="1"/>
</dbReference>
<dbReference type="RefSeq" id="WP_120573361.1">
    <property type="nucleotide sequence ID" value="NZ_CP024087.1"/>
</dbReference>
<dbReference type="Pfam" id="PF10604">
    <property type="entry name" value="Polyketide_cyc2"/>
    <property type="match status" value="1"/>
</dbReference>
<evidence type="ECO:0008006" key="3">
    <source>
        <dbReference type="Google" id="ProtNLM"/>
    </source>
</evidence>
<protein>
    <recommendedName>
        <fullName evidence="3">Polyketide cyclase / dehydrase and lipid transport</fullName>
    </recommendedName>
</protein>
<reference evidence="1 2" key="1">
    <citation type="submission" date="2017-10" db="EMBL/GenBank/DDBJ databases">
        <title>Integration of genomic and chemical information greatly accelerates assignment of the full stereostructure of myelolactone, a potent inhibitor of myeloma from a marine-derived Micromonospora.</title>
        <authorList>
            <person name="Kim M.C."/>
            <person name="Machado H."/>
            <person name="Jensen P.R."/>
            <person name="Fenical W."/>
        </authorList>
    </citation>
    <scope>NUCLEOTIDE SEQUENCE [LARGE SCALE GENOMIC DNA]</scope>
    <source>
        <strain evidence="1 2">CNY-010</strain>
    </source>
</reference>
<dbReference type="InterPro" id="IPR023393">
    <property type="entry name" value="START-like_dom_sf"/>
</dbReference>
<organism evidence="1 2">
    <name type="scientific">Micromonospora tulbaghiae</name>
    <dbReference type="NCBI Taxonomy" id="479978"/>
    <lineage>
        <taxon>Bacteria</taxon>
        <taxon>Bacillati</taxon>
        <taxon>Actinomycetota</taxon>
        <taxon>Actinomycetes</taxon>
        <taxon>Micromonosporales</taxon>
        <taxon>Micromonosporaceae</taxon>
        <taxon>Micromonospora</taxon>
    </lineage>
</organism>
<evidence type="ECO:0000313" key="2">
    <source>
        <dbReference type="Proteomes" id="UP000267804"/>
    </source>
</evidence>
<dbReference type="Gene3D" id="3.30.530.20">
    <property type="match status" value="1"/>
</dbReference>